<evidence type="ECO:0000256" key="5">
    <source>
        <dbReference type="ARBA" id="ARBA00023014"/>
    </source>
</evidence>
<proteinExistence type="predicted"/>
<keyword evidence="5" id="KW-0411">Iron-sulfur</keyword>
<organism evidence="6 7">
    <name type="scientific">Antarcticimicrobium luteum</name>
    <dbReference type="NCBI Taxonomy" id="2547397"/>
    <lineage>
        <taxon>Bacteria</taxon>
        <taxon>Pseudomonadati</taxon>
        <taxon>Pseudomonadota</taxon>
        <taxon>Alphaproteobacteria</taxon>
        <taxon>Rhodobacterales</taxon>
        <taxon>Paracoccaceae</taxon>
        <taxon>Antarcticimicrobium</taxon>
    </lineage>
</organism>
<dbReference type="Proteomes" id="UP000295301">
    <property type="component" value="Unassembled WGS sequence"/>
</dbReference>
<comment type="caution">
    <text evidence="6">The sequence shown here is derived from an EMBL/GenBank/DDBJ whole genome shotgun (WGS) entry which is preliminary data.</text>
</comment>
<keyword evidence="1" id="KW-0004">4Fe-4S</keyword>
<dbReference type="PANTHER" id="PTHR43498:SF1">
    <property type="entry name" value="COB--COM HETERODISULFIDE REDUCTASE IRON-SULFUR SUBUNIT A"/>
    <property type="match status" value="1"/>
</dbReference>
<sequence length="418" mass="43348">MGDYDVIVAGGGTAGTAAAIASARAGAKTLLLERHGCLGGAATMRNVLTFCGLYTLGETPQMAVGGIGAEVIARLRARGAVTPPQRFRGVFAVFDPEALKRVFDEMATEAGVDLRFGALVTGAARDGDRMSGLTVADHGGSHQVAARAFVDCTGEGDLAALGGAATRYGNDGAVNLGTLGTRFGGIPAGVTITADQIAAAVAAQGFAPGRVTKDRCVIVRVPVSGDMVLYLASADYDPRDALSLSRAEVDARRQAWAYLDAIRTIPGCETAYLASTGPEIGTRESRHLTCRHHLTWDEIAARKDFDDCIALGAWGAEWHDRADFKSSFDYPPGKSAYEIPLGCLHSVDTPNLFCAGRLADGDRKAGAAIRVMGTAMATGQAAGIAAALTAHGRFAPEAVRDTLRASGALLEVEALQPA</sequence>
<dbReference type="Gene3D" id="3.50.50.60">
    <property type="entry name" value="FAD/NAD(P)-binding domain"/>
    <property type="match status" value="1"/>
</dbReference>
<evidence type="ECO:0000313" key="7">
    <source>
        <dbReference type="Proteomes" id="UP000295301"/>
    </source>
</evidence>
<keyword evidence="4" id="KW-0408">Iron</keyword>
<dbReference type="GO" id="GO:0051539">
    <property type="term" value="F:4 iron, 4 sulfur cluster binding"/>
    <property type="evidence" value="ECO:0007669"/>
    <property type="project" value="UniProtKB-KW"/>
</dbReference>
<name>A0A4R5V9R7_9RHOB</name>
<keyword evidence="3" id="KW-0560">Oxidoreductase</keyword>
<evidence type="ECO:0000256" key="3">
    <source>
        <dbReference type="ARBA" id="ARBA00023002"/>
    </source>
</evidence>
<reference evidence="6 7" key="1">
    <citation type="submission" date="2019-03" db="EMBL/GenBank/DDBJ databases">
        <title>Ruegeria lutea sp. nov., a novel strain, isolated from marine sediment, the Masan Bay, South Korea.</title>
        <authorList>
            <person name="Kim J."/>
            <person name="Kim D.-Y."/>
            <person name="Lee S.-S."/>
        </authorList>
    </citation>
    <scope>NUCLEOTIDE SEQUENCE [LARGE SCALE GENOMIC DNA]</scope>
    <source>
        <strain evidence="6 7">318-1</strain>
    </source>
</reference>
<accession>A0A4R5V9R7</accession>
<dbReference type="InterPro" id="IPR039650">
    <property type="entry name" value="HdrA-like"/>
</dbReference>
<dbReference type="PRINTS" id="PR00469">
    <property type="entry name" value="PNDRDTASEII"/>
</dbReference>
<keyword evidence="7" id="KW-1185">Reference proteome</keyword>
<evidence type="ECO:0000256" key="2">
    <source>
        <dbReference type="ARBA" id="ARBA00022723"/>
    </source>
</evidence>
<dbReference type="GO" id="GO:0016491">
    <property type="term" value="F:oxidoreductase activity"/>
    <property type="evidence" value="ECO:0007669"/>
    <property type="project" value="UniProtKB-KW"/>
</dbReference>
<evidence type="ECO:0000256" key="4">
    <source>
        <dbReference type="ARBA" id="ARBA00023004"/>
    </source>
</evidence>
<dbReference type="EMBL" id="SMUV01000063">
    <property type="protein sequence ID" value="TDK48741.1"/>
    <property type="molecule type" value="Genomic_DNA"/>
</dbReference>
<protein>
    <submittedName>
        <fullName evidence="6">FAD-dependent oxidoreductase</fullName>
    </submittedName>
</protein>
<gene>
    <name evidence="6" type="ORF">E1832_09835</name>
</gene>
<dbReference type="PANTHER" id="PTHR43498">
    <property type="entry name" value="FERREDOXIN:COB-COM HETERODISULFIDE REDUCTASE SUBUNIT A"/>
    <property type="match status" value="1"/>
</dbReference>
<evidence type="ECO:0000313" key="6">
    <source>
        <dbReference type="EMBL" id="TDK48741.1"/>
    </source>
</evidence>
<dbReference type="OrthoDB" id="9777740at2"/>
<dbReference type="Pfam" id="PF12831">
    <property type="entry name" value="FAD_oxidored"/>
    <property type="match status" value="1"/>
</dbReference>
<dbReference type="SUPFAM" id="SSF51905">
    <property type="entry name" value="FAD/NAD(P)-binding domain"/>
    <property type="match status" value="1"/>
</dbReference>
<keyword evidence="2" id="KW-0479">Metal-binding</keyword>
<dbReference type="AlphaFoldDB" id="A0A4R5V9R7"/>
<dbReference type="GO" id="GO:0046872">
    <property type="term" value="F:metal ion binding"/>
    <property type="evidence" value="ECO:0007669"/>
    <property type="project" value="UniProtKB-KW"/>
</dbReference>
<dbReference type="InterPro" id="IPR036188">
    <property type="entry name" value="FAD/NAD-bd_sf"/>
</dbReference>
<dbReference type="RefSeq" id="WP_133359571.1">
    <property type="nucleotide sequence ID" value="NZ_SMUV01000063.1"/>
</dbReference>
<evidence type="ECO:0000256" key="1">
    <source>
        <dbReference type="ARBA" id="ARBA00022485"/>
    </source>
</evidence>